<dbReference type="AlphaFoldDB" id="A0A106BZI2"/>
<evidence type="ECO:0000256" key="2">
    <source>
        <dbReference type="ARBA" id="ARBA00023027"/>
    </source>
</evidence>
<comment type="catalytic activity">
    <reaction evidence="7">
        <text>NAD(+) + H2O = ADP-D-ribose + nicotinamide + H(+)</text>
        <dbReference type="Rhea" id="RHEA:16301"/>
        <dbReference type="ChEBI" id="CHEBI:15377"/>
        <dbReference type="ChEBI" id="CHEBI:15378"/>
        <dbReference type="ChEBI" id="CHEBI:17154"/>
        <dbReference type="ChEBI" id="CHEBI:57540"/>
        <dbReference type="ChEBI" id="CHEBI:57967"/>
        <dbReference type="EC" id="3.2.2.5"/>
    </reaction>
    <physiologicalReaction direction="left-to-right" evidence="7">
        <dbReference type="Rhea" id="RHEA:16302"/>
    </physiologicalReaction>
</comment>
<evidence type="ECO:0000256" key="4">
    <source>
        <dbReference type="ARBA" id="ARBA00034327"/>
    </source>
</evidence>
<dbReference type="Pfam" id="PF18185">
    <property type="entry name" value="STALD"/>
    <property type="match status" value="1"/>
</dbReference>
<dbReference type="Pfam" id="PF13289">
    <property type="entry name" value="SIR2_2"/>
    <property type="match status" value="1"/>
</dbReference>
<dbReference type="Proteomes" id="UP000055702">
    <property type="component" value="Unassembled WGS sequence"/>
</dbReference>
<dbReference type="PROSITE" id="PS50305">
    <property type="entry name" value="SIRTUIN"/>
    <property type="match status" value="1"/>
</dbReference>
<dbReference type="CDD" id="cd01406">
    <property type="entry name" value="SIR2-like"/>
    <property type="match status" value="1"/>
</dbReference>
<dbReference type="EC" id="3.2.2.5" evidence="4"/>
<comment type="similarity">
    <text evidence="5">Belongs to the soluble Thoeris ThsA family.</text>
</comment>
<dbReference type="InterPro" id="IPR026590">
    <property type="entry name" value="Ssirtuin_cat_dom"/>
</dbReference>
<dbReference type="InterPro" id="IPR029035">
    <property type="entry name" value="DHS-like_NAD/FAD-binding_dom"/>
</dbReference>
<keyword evidence="3" id="KW-0051">Antiviral defense</keyword>
<dbReference type="InterPro" id="IPR041486">
    <property type="entry name" value="ThsA_STALD"/>
</dbReference>
<sequence>MTREQELFIQRFLNELEEDNVAIFAGAGLSSSAGYVNWKELLRPLADELSLDIDEEQDLVGVAQYYLNENGRNRISQQLMDEIATAKQPTTNHQILSRLPIKTYWTTNYDKLVEKSLEGAGKIVDVKYTNNHLAVTKKKRDAIVYKMHGDIDHPDTAILTKDDYEKYPLKMKPYITALSGDLVSKTFLFIGFSFTDPNLDYIMSRVKAYFEEHQRQHYCIFKQCNEHEFDNPESYENAKIKQALLIKDLARFQIKTILVENYSDITEILHRIDRAYRRKTVFLSGSAHEFSPFKQSDVESFLCLLGKVLIERNCKISSGIGLGIGNAFITGAIEGVYTHHNGYVNDHLSMRPFPQYIEDKKARDDTWKKYRYEVIGDAGIAIFFMGNKIVDGNTVLADGVRKEFEIAHELGLALIPVGCSGSMAKELWQEVMGNVAKFYDESNEELIQAINELGEEVEKPEQLISKIINVIDLMSKE</sequence>
<evidence type="ECO:0000259" key="9">
    <source>
        <dbReference type="PROSITE" id="PS50305"/>
    </source>
</evidence>
<gene>
    <name evidence="10" type="ORF">AWJ07_17180</name>
</gene>
<evidence type="ECO:0000256" key="5">
    <source>
        <dbReference type="ARBA" id="ARBA00035014"/>
    </source>
</evidence>
<dbReference type="GO" id="GO:0051607">
    <property type="term" value="P:defense response to virus"/>
    <property type="evidence" value="ECO:0007669"/>
    <property type="project" value="UniProtKB-KW"/>
</dbReference>
<comment type="caution">
    <text evidence="8">Lacks conserved residue(s) required for the propagation of feature annotation.</text>
</comment>
<dbReference type="RefSeq" id="WP_059746135.1">
    <property type="nucleotide sequence ID" value="NZ_LRDC01000022.1"/>
</dbReference>
<protein>
    <recommendedName>
        <fullName evidence="6">NAD(+) hydrolase ThsA</fullName>
        <ecNumber evidence="4">3.2.2.5</ecNumber>
    </recommendedName>
</protein>
<organism evidence="10">
    <name type="scientific">Shewanella frigidimarina</name>
    <dbReference type="NCBI Taxonomy" id="56812"/>
    <lineage>
        <taxon>Bacteria</taxon>
        <taxon>Pseudomonadati</taxon>
        <taxon>Pseudomonadota</taxon>
        <taxon>Gammaproteobacteria</taxon>
        <taxon>Alteromonadales</taxon>
        <taxon>Shewanellaceae</taxon>
        <taxon>Shewanella</taxon>
    </lineage>
</organism>
<evidence type="ECO:0000256" key="7">
    <source>
        <dbReference type="ARBA" id="ARBA00047575"/>
    </source>
</evidence>
<evidence type="ECO:0000256" key="6">
    <source>
        <dbReference type="ARBA" id="ARBA00035033"/>
    </source>
</evidence>
<name>A0A106BZI2_SHEFR</name>
<evidence type="ECO:0000256" key="1">
    <source>
        <dbReference type="ARBA" id="ARBA00022801"/>
    </source>
</evidence>
<evidence type="ECO:0000256" key="3">
    <source>
        <dbReference type="ARBA" id="ARBA00023118"/>
    </source>
</evidence>
<keyword evidence="2" id="KW-0520">NAD</keyword>
<accession>A0A106BZI2</accession>
<evidence type="ECO:0000313" key="11">
    <source>
        <dbReference type="Proteomes" id="UP000055702"/>
    </source>
</evidence>
<proteinExistence type="inferred from homology"/>
<dbReference type="GO" id="GO:0003953">
    <property type="term" value="F:NAD+ nucleosidase activity"/>
    <property type="evidence" value="ECO:0007669"/>
    <property type="project" value="UniProtKB-EC"/>
</dbReference>
<reference evidence="10 11" key="1">
    <citation type="submission" date="2016-01" db="EMBL/GenBank/DDBJ databases">
        <title>Draft genome of the antarctic isolate Shewanella frigidimarina Ag06-30.</title>
        <authorList>
            <person name="Parmeciano Di Noto G."/>
            <person name="Vazquez S."/>
            <person name="Mac Cormack W."/>
            <person name="Iriarte A."/>
            <person name="Quiroga C."/>
        </authorList>
    </citation>
    <scope>NUCLEOTIDE SEQUENCE [LARGE SCALE GENOMIC DNA]</scope>
    <source>
        <strain evidence="10 11">Ag06-30</strain>
    </source>
</reference>
<dbReference type="EMBL" id="LRDC01000022">
    <property type="protein sequence ID" value="KVX01473.1"/>
    <property type="molecule type" value="Genomic_DNA"/>
</dbReference>
<evidence type="ECO:0000313" key="10">
    <source>
        <dbReference type="EMBL" id="KVX01473.1"/>
    </source>
</evidence>
<comment type="caution">
    <text evidence="10">The sequence shown here is derived from an EMBL/GenBank/DDBJ whole genome shotgun (WGS) entry which is preliminary data.</text>
</comment>
<evidence type="ECO:0000256" key="8">
    <source>
        <dbReference type="PROSITE-ProRule" id="PRU00236"/>
    </source>
</evidence>
<keyword evidence="1" id="KW-0378">Hydrolase</keyword>
<feature type="domain" description="Deacetylase sirtuin-type" evidence="9">
    <location>
        <begin position="1"/>
        <end position="280"/>
    </location>
</feature>
<dbReference type="SUPFAM" id="SSF52467">
    <property type="entry name" value="DHS-like NAD/FAD-binding domain"/>
    <property type="match status" value="1"/>
</dbReference>